<dbReference type="KEGG" id="ngl:RG1141_CH31480"/>
<reference evidence="3" key="1">
    <citation type="journal article" date="2014" name="BMC Genomics">
        <title>Genome sequencing of two Neorhizobium galegae strains reveals a noeT gene responsible for the unusual acetylation of the nodulation factors.</title>
        <authorList>
            <person name="Osterman J."/>
            <person name="Marsh J."/>
            <person name="Laine P.K."/>
            <person name="Zeng Z."/>
            <person name="Alatalo E."/>
            <person name="Sullivan J.T."/>
            <person name="Young J.P."/>
            <person name="Thomas-Oates J."/>
            <person name="Paulin L."/>
            <person name="Lindstrom K."/>
        </authorList>
    </citation>
    <scope>NUCLEOTIDE SEQUENCE [LARGE SCALE GENOMIC DNA]</scope>
    <source>
        <strain evidence="3">HAMBI 1141</strain>
    </source>
</reference>
<accession>A0A068TAM0</accession>
<gene>
    <name evidence="2" type="ORF">RG1141_CH31480</name>
</gene>
<keyword evidence="1" id="KW-1133">Transmembrane helix</keyword>
<proteinExistence type="predicted"/>
<name>A0A068TAM0_NEOGA</name>
<dbReference type="PATRIC" id="fig|1028801.3.peg.3205"/>
<evidence type="ECO:0000313" key="3">
    <source>
        <dbReference type="Proteomes" id="UP000028186"/>
    </source>
</evidence>
<dbReference type="HOGENOM" id="CLU_2650729_0_0_5"/>
<evidence type="ECO:0000313" key="2">
    <source>
        <dbReference type="EMBL" id="CDN55483.1"/>
    </source>
</evidence>
<protein>
    <submittedName>
        <fullName evidence="2">Uncharacterized protein</fullName>
    </submittedName>
</protein>
<dbReference type="EMBL" id="HG938355">
    <property type="protein sequence ID" value="CDN55483.1"/>
    <property type="molecule type" value="Genomic_DNA"/>
</dbReference>
<keyword evidence="1" id="KW-0472">Membrane</keyword>
<keyword evidence="1" id="KW-0812">Transmembrane</keyword>
<dbReference type="Proteomes" id="UP000028186">
    <property type="component" value="Chromosome I"/>
</dbReference>
<evidence type="ECO:0000256" key="1">
    <source>
        <dbReference type="SAM" id="Phobius"/>
    </source>
</evidence>
<dbReference type="AlphaFoldDB" id="A0A068TAM0"/>
<sequence>MHLPGITIINIGSLVTYIVCAVFWDGSSCTGVISELSMSKRSIEIIFSNHPYAMSEVPSQMDGSINIQTFTNGAIV</sequence>
<feature type="transmembrane region" description="Helical" evidence="1">
    <location>
        <begin position="6"/>
        <end position="24"/>
    </location>
</feature>
<organism evidence="2 3">
    <name type="scientific">Neorhizobium galegae bv. officinalis bv. officinalis str. HAMBI 1141</name>
    <dbReference type="NCBI Taxonomy" id="1028801"/>
    <lineage>
        <taxon>Bacteria</taxon>
        <taxon>Pseudomonadati</taxon>
        <taxon>Pseudomonadota</taxon>
        <taxon>Alphaproteobacteria</taxon>
        <taxon>Hyphomicrobiales</taxon>
        <taxon>Rhizobiaceae</taxon>
        <taxon>Rhizobium/Agrobacterium group</taxon>
        <taxon>Neorhizobium</taxon>
    </lineage>
</organism>